<evidence type="ECO:0000313" key="1">
    <source>
        <dbReference type="EMBL" id="KKW74461.1"/>
    </source>
</evidence>
<dbReference type="RefSeq" id="WP_155725081.1">
    <property type="nucleotide sequence ID" value="NZ_LAVW01000043.1"/>
</dbReference>
<dbReference type="EMBL" id="LAVW01000043">
    <property type="protein sequence ID" value="KKW74683.1"/>
    <property type="molecule type" value="Genomic_DNA"/>
</dbReference>
<keyword evidence="3" id="KW-1185">Reference proteome</keyword>
<protein>
    <submittedName>
        <fullName evidence="1">AbiEii</fullName>
    </submittedName>
</protein>
<comment type="caution">
    <text evidence="1">The sequence shown here is derived from an EMBL/GenBank/DDBJ whole genome shotgun (WGS) entry which is preliminary data.</text>
</comment>
<gene>
    <name evidence="2" type="ORF">VN93_0355</name>
    <name evidence="1" type="ORF">VN93_0582</name>
</gene>
<reference evidence="1 3" key="1">
    <citation type="submission" date="2015-04" db="EMBL/GenBank/DDBJ databases">
        <title>Evaluation of non-dairy Lactococcus lactis with potential dairy applications reveals extensive phenotype-genotype disparity.</title>
        <authorList>
            <person name="Cavanagh D."/>
            <person name="Casey A."/>
            <person name="Altermann E."/>
            <person name="Cotter P."/>
            <person name="Fitzgerald G.F."/>
            <person name="McAuliffe O."/>
        </authorList>
    </citation>
    <scope>NUCLEOTIDE SEQUENCE [LARGE SCALE GENOMIC DNA]</scope>
    <source>
        <strain evidence="1 3">DPC6856</strain>
    </source>
</reference>
<proteinExistence type="predicted"/>
<name>A0ABR5EIP3_LACLC</name>
<dbReference type="Proteomes" id="UP000034513">
    <property type="component" value="Unassembled WGS sequence"/>
</dbReference>
<accession>A0ABR5EIP3</accession>
<evidence type="ECO:0000313" key="2">
    <source>
        <dbReference type="EMBL" id="KKW74683.1"/>
    </source>
</evidence>
<evidence type="ECO:0000313" key="3">
    <source>
        <dbReference type="Proteomes" id="UP000034513"/>
    </source>
</evidence>
<organism evidence="1 3">
    <name type="scientific">Lactococcus lactis subsp. cremoris</name>
    <name type="common">Streptococcus cremoris</name>
    <dbReference type="NCBI Taxonomy" id="1359"/>
    <lineage>
        <taxon>Bacteria</taxon>
        <taxon>Bacillati</taxon>
        <taxon>Bacillota</taxon>
        <taxon>Bacilli</taxon>
        <taxon>Lactobacillales</taxon>
        <taxon>Streptococcaceae</taxon>
        <taxon>Lactococcus</taxon>
    </lineage>
</organism>
<dbReference type="EMBL" id="LAVW01000072">
    <property type="protein sequence ID" value="KKW74461.1"/>
    <property type="molecule type" value="Genomic_DNA"/>
</dbReference>
<sequence>MQKRYSKEFKEKYWPNYIKDRNYAKHLNIDDIISEIKEVVSKLKEEYIKENMSRN</sequence>